<dbReference type="EMBL" id="FNGE01000005">
    <property type="protein sequence ID" value="SDK98967.1"/>
    <property type="molecule type" value="Genomic_DNA"/>
</dbReference>
<sequence>MTVRAHPALAALLLMATGLAACGPVPVDQAERSCLRDAREATAPRSQAVLGVGTDGDDVGVLAGFSVSVSSDYITGRDPAVVFHDCVVRRSGQVPTRPLHQQPGYRS</sequence>
<proteinExistence type="predicted"/>
<evidence type="ECO:0008006" key="4">
    <source>
        <dbReference type="Google" id="ProtNLM"/>
    </source>
</evidence>
<dbReference type="Proteomes" id="UP000199555">
    <property type="component" value="Unassembled WGS sequence"/>
</dbReference>
<evidence type="ECO:0000313" key="3">
    <source>
        <dbReference type="Proteomes" id="UP000199555"/>
    </source>
</evidence>
<reference evidence="3" key="1">
    <citation type="submission" date="2016-10" db="EMBL/GenBank/DDBJ databases">
        <authorList>
            <person name="Varghese N."/>
            <person name="Submissions S."/>
        </authorList>
    </citation>
    <scope>NUCLEOTIDE SEQUENCE [LARGE SCALE GENOMIC DNA]</scope>
    <source>
        <strain evidence="3">CGMCC 1.7655</strain>
    </source>
</reference>
<name>A0A1G9GEA6_9RHOB</name>
<evidence type="ECO:0000256" key="1">
    <source>
        <dbReference type="SAM" id="SignalP"/>
    </source>
</evidence>
<dbReference type="PROSITE" id="PS51257">
    <property type="entry name" value="PROKAR_LIPOPROTEIN"/>
    <property type="match status" value="1"/>
</dbReference>
<accession>A0A1G9GEA6</accession>
<evidence type="ECO:0000313" key="2">
    <source>
        <dbReference type="EMBL" id="SDK98967.1"/>
    </source>
</evidence>
<protein>
    <recommendedName>
        <fullName evidence="4">Lipoprotein</fullName>
    </recommendedName>
</protein>
<feature type="chain" id="PRO_5011432777" description="Lipoprotein" evidence="1">
    <location>
        <begin position="21"/>
        <end position="107"/>
    </location>
</feature>
<dbReference type="STRING" id="525640.SAMN04487971_10546"/>
<organism evidence="2 3">
    <name type="scientific">Paracoccus chinensis</name>
    <dbReference type="NCBI Taxonomy" id="525640"/>
    <lineage>
        <taxon>Bacteria</taxon>
        <taxon>Pseudomonadati</taxon>
        <taxon>Pseudomonadota</taxon>
        <taxon>Alphaproteobacteria</taxon>
        <taxon>Rhodobacterales</taxon>
        <taxon>Paracoccaceae</taxon>
        <taxon>Paracoccus</taxon>
    </lineage>
</organism>
<keyword evidence="1" id="KW-0732">Signal</keyword>
<gene>
    <name evidence="2" type="ORF">SAMN04487971_10546</name>
</gene>
<dbReference type="OrthoDB" id="7691501at2"/>
<dbReference type="AlphaFoldDB" id="A0A1G9GEA6"/>
<dbReference type="RefSeq" id="WP_090754124.1">
    <property type="nucleotide sequence ID" value="NZ_FNGE01000005.1"/>
</dbReference>
<keyword evidence="3" id="KW-1185">Reference proteome</keyword>
<feature type="signal peptide" evidence="1">
    <location>
        <begin position="1"/>
        <end position="20"/>
    </location>
</feature>